<reference evidence="1 2" key="1">
    <citation type="submission" date="2016-10" db="EMBL/GenBank/DDBJ databases">
        <title>Draft genome sequences of four alkaliphilic bacteria belonging to the Anaerobacillus genus.</title>
        <authorList>
            <person name="Bassil N.M."/>
            <person name="Lloyd J.R."/>
        </authorList>
    </citation>
    <scope>NUCLEOTIDE SEQUENCE [LARGE SCALE GENOMIC DNA]</scope>
    <source>
        <strain evidence="1 2">DSM 15340</strain>
    </source>
</reference>
<gene>
    <name evidence="1" type="ORF">BKP35_08375</name>
</gene>
<keyword evidence="2" id="KW-1185">Reference proteome</keyword>
<evidence type="ECO:0000313" key="1">
    <source>
        <dbReference type="EMBL" id="OIJ13786.1"/>
    </source>
</evidence>
<proteinExistence type="predicted"/>
<protein>
    <submittedName>
        <fullName evidence="1">Uncharacterized protein</fullName>
    </submittedName>
</protein>
<sequence length="71" mass="7901">MKDHGGDTPTIKEIIQRSLIRAKLAELLADPLLGHNKKSASFIVGLFSLLDTKKCKRFVAGRKLVNKKVSR</sequence>
<name>A0A1S2LN58_9BACI</name>
<evidence type="ECO:0000313" key="2">
    <source>
        <dbReference type="Proteomes" id="UP000180098"/>
    </source>
</evidence>
<dbReference type="EMBL" id="MLQQ01000013">
    <property type="protein sequence ID" value="OIJ13786.1"/>
    <property type="molecule type" value="Genomic_DNA"/>
</dbReference>
<dbReference type="AlphaFoldDB" id="A0A1S2LN58"/>
<comment type="caution">
    <text evidence="1">The sequence shown here is derived from an EMBL/GenBank/DDBJ whole genome shotgun (WGS) entry which is preliminary data.</text>
</comment>
<dbReference type="Proteomes" id="UP000180098">
    <property type="component" value="Unassembled WGS sequence"/>
</dbReference>
<organism evidence="1 2">
    <name type="scientific">Anaerobacillus arseniciselenatis</name>
    <dbReference type="NCBI Taxonomy" id="85682"/>
    <lineage>
        <taxon>Bacteria</taxon>
        <taxon>Bacillati</taxon>
        <taxon>Bacillota</taxon>
        <taxon>Bacilli</taxon>
        <taxon>Bacillales</taxon>
        <taxon>Bacillaceae</taxon>
        <taxon>Anaerobacillus</taxon>
    </lineage>
</organism>
<accession>A0A1S2LN58</accession>